<gene>
    <name evidence="2" type="ORF">pdam_00017827</name>
</gene>
<evidence type="ECO:0000256" key="1">
    <source>
        <dbReference type="SAM" id="MobiDB-lite"/>
    </source>
</evidence>
<dbReference type="AlphaFoldDB" id="A0A3M6TYQ0"/>
<dbReference type="OrthoDB" id="6496718at2759"/>
<evidence type="ECO:0000313" key="3">
    <source>
        <dbReference type="Proteomes" id="UP000275408"/>
    </source>
</evidence>
<dbReference type="Proteomes" id="UP000275408">
    <property type="component" value="Unassembled WGS sequence"/>
</dbReference>
<feature type="compositionally biased region" description="Basic residues" evidence="1">
    <location>
        <begin position="325"/>
        <end position="335"/>
    </location>
</feature>
<evidence type="ECO:0000313" key="2">
    <source>
        <dbReference type="EMBL" id="RMX46476.1"/>
    </source>
</evidence>
<feature type="region of interest" description="Disordered" evidence="1">
    <location>
        <begin position="324"/>
        <end position="345"/>
    </location>
</feature>
<reference evidence="2 3" key="1">
    <citation type="journal article" date="2018" name="Sci. Rep.">
        <title>Comparative analysis of the Pocillopora damicornis genome highlights role of immune system in coral evolution.</title>
        <authorList>
            <person name="Cunning R."/>
            <person name="Bay R.A."/>
            <person name="Gillette P."/>
            <person name="Baker A.C."/>
            <person name="Traylor-Knowles N."/>
        </authorList>
    </citation>
    <scope>NUCLEOTIDE SEQUENCE [LARGE SCALE GENOMIC DNA]</scope>
    <source>
        <strain evidence="2">RSMAS</strain>
        <tissue evidence="2">Whole animal</tissue>
    </source>
</reference>
<comment type="caution">
    <text evidence="2">The sequence shown here is derived from an EMBL/GenBank/DDBJ whole genome shotgun (WGS) entry which is preliminary data.</text>
</comment>
<organism evidence="2 3">
    <name type="scientific">Pocillopora damicornis</name>
    <name type="common">Cauliflower coral</name>
    <name type="synonym">Millepora damicornis</name>
    <dbReference type="NCBI Taxonomy" id="46731"/>
    <lineage>
        <taxon>Eukaryota</taxon>
        <taxon>Metazoa</taxon>
        <taxon>Cnidaria</taxon>
        <taxon>Anthozoa</taxon>
        <taxon>Hexacorallia</taxon>
        <taxon>Scleractinia</taxon>
        <taxon>Astrocoeniina</taxon>
        <taxon>Pocilloporidae</taxon>
        <taxon>Pocillopora</taxon>
    </lineage>
</organism>
<name>A0A3M6TYQ0_POCDA</name>
<proteinExistence type="predicted"/>
<keyword evidence="3" id="KW-1185">Reference proteome</keyword>
<accession>A0A3M6TYQ0</accession>
<dbReference type="EMBL" id="RCHS01002701">
    <property type="protein sequence ID" value="RMX46476.1"/>
    <property type="molecule type" value="Genomic_DNA"/>
</dbReference>
<protein>
    <submittedName>
        <fullName evidence="2">Uncharacterized protein</fullName>
    </submittedName>
</protein>
<sequence length="363" mass="41509">MEESTRVEMDCNQTENKESIIANVQKFMQDGCGCRQGLKSSQCSDQLTEETILDNLYNCLELSHVEPDLVVKANIQAFTAIEAIREKRKRSPPYSFLYRSQPICKEMFLNLYGISKFGLKGLWTIMRVSAAIPRGPMSVRSGRFSVSERIKNSRHSAIQESVHCILRKATSRFQFHTVSSHSKRLADRKRQCDEQPQAKKVCPRKLEFEDSIETCVDFSVDVASVNHDHSYFCIEKQATPTICCPGCSRDENAVLLPGRIPGFKNEDIQLLSSSNTKMNVWKSFKRACEELVEIILSKLCHVETDDRLMLHLPTKHFQVTLSRQSSRRRKVRKRSNTTGAFEFSEGRERALSKGLQRGEMQSI</sequence>